<evidence type="ECO:0000313" key="3">
    <source>
        <dbReference type="Proteomes" id="UP000054608"/>
    </source>
</evidence>
<dbReference type="InterPro" id="IPR032675">
    <property type="entry name" value="LRR_dom_sf"/>
</dbReference>
<dbReference type="EMBL" id="LNYT01000005">
    <property type="protein sequence ID" value="KTD49749.1"/>
    <property type="molecule type" value="Genomic_DNA"/>
</dbReference>
<organism evidence="2 3">
    <name type="scientific">Legionella rubrilucens</name>
    <dbReference type="NCBI Taxonomy" id="458"/>
    <lineage>
        <taxon>Bacteria</taxon>
        <taxon>Pseudomonadati</taxon>
        <taxon>Pseudomonadota</taxon>
        <taxon>Gammaproteobacteria</taxon>
        <taxon>Legionellales</taxon>
        <taxon>Legionellaceae</taxon>
        <taxon>Legionella</taxon>
    </lineage>
</organism>
<feature type="region of interest" description="Disordered" evidence="1">
    <location>
        <begin position="220"/>
        <end position="243"/>
    </location>
</feature>
<comment type="caution">
    <text evidence="2">The sequence shown here is derived from an EMBL/GenBank/DDBJ whole genome shotgun (WGS) entry which is preliminary data.</text>
</comment>
<accession>A0A0W0XYV6</accession>
<proteinExistence type="predicted"/>
<evidence type="ECO:0000256" key="1">
    <source>
        <dbReference type="SAM" id="MobiDB-lite"/>
    </source>
</evidence>
<dbReference type="Proteomes" id="UP000054608">
    <property type="component" value="Unassembled WGS sequence"/>
</dbReference>
<reference evidence="2 3" key="1">
    <citation type="submission" date="2015-11" db="EMBL/GenBank/DDBJ databases">
        <title>Genomic analysis of 38 Legionella species identifies large and diverse effector repertoires.</title>
        <authorList>
            <person name="Burstein D."/>
            <person name="Amaro F."/>
            <person name="Zusman T."/>
            <person name="Lifshitz Z."/>
            <person name="Cohen O."/>
            <person name="Gilbert J.A."/>
            <person name="Pupko T."/>
            <person name="Shuman H.A."/>
            <person name="Segal G."/>
        </authorList>
    </citation>
    <scope>NUCLEOTIDE SEQUENCE [LARGE SCALE GENOMIC DNA]</scope>
    <source>
        <strain evidence="2 3">WA-270A-C2</strain>
    </source>
</reference>
<dbReference type="RefSeq" id="WP_058530514.1">
    <property type="nucleotide sequence ID" value="NZ_CAAAIN010000010.1"/>
</dbReference>
<dbReference type="AlphaFoldDB" id="A0A0W0XYV6"/>
<dbReference type="Gene3D" id="3.80.10.10">
    <property type="entry name" value="Ribonuclease Inhibitor"/>
    <property type="match status" value="1"/>
</dbReference>
<sequence length="243" mass="26976">MKIELKANIPLDEQIKTFFMNPTQGEKKEEDARDKTLDLAGSKLGKRKISELIAMVEAIKQYAPGIETVDLSHNGLGFLKAELALLIAAFKDSSIKKLILCVNNLGANKAEDLLVIANSLAKSGLLMFDLANNSLQKLDLHTLEQFLKQLNTPKLESVRLDDSSLSGLTGADKVAEILFEALGQKVKFEADEQKELSFMGRVKQRYEALVKGEYPNHNPYSFYQNQSKKGDNSSPVGQSNRFV</sequence>
<dbReference type="SUPFAM" id="SSF52047">
    <property type="entry name" value="RNI-like"/>
    <property type="match status" value="1"/>
</dbReference>
<gene>
    <name evidence="2" type="primary">legLC</name>
    <name evidence="2" type="ORF">Lrub_0377</name>
</gene>
<dbReference type="OrthoDB" id="5646719at2"/>
<name>A0A0W0XYV6_9GAMM</name>
<protein>
    <submittedName>
        <fullName evidence="2">Leucine-rich repeat-and coiled coil-containing protein</fullName>
    </submittedName>
</protein>
<evidence type="ECO:0000313" key="2">
    <source>
        <dbReference type="EMBL" id="KTD49749.1"/>
    </source>
</evidence>
<dbReference type="STRING" id="458.Lrub_0377"/>
<dbReference type="PATRIC" id="fig|458.5.peg.391"/>
<keyword evidence="3" id="KW-1185">Reference proteome</keyword>